<gene>
    <name evidence="1" type="ORF">H5410_046376</name>
</gene>
<dbReference type="OrthoDB" id="1263665at2759"/>
<dbReference type="AlphaFoldDB" id="A0A9J5XFI0"/>
<organism evidence="1 2">
    <name type="scientific">Solanum commersonii</name>
    <name type="common">Commerson's wild potato</name>
    <name type="synonym">Commerson's nightshade</name>
    <dbReference type="NCBI Taxonomy" id="4109"/>
    <lineage>
        <taxon>Eukaryota</taxon>
        <taxon>Viridiplantae</taxon>
        <taxon>Streptophyta</taxon>
        <taxon>Embryophyta</taxon>
        <taxon>Tracheophyta</taxon>
        <taxon>Spermatophyta</taxon>
        <taxon>Magnoliopsida</taxon>
        <taxon>eudicotyledons</taxon>
        <taxon>Gunneridae</taxon>
        <taxon>Pentapetalae</taxon>
        <taxon>asterids</taxon>
        <taxon>lamiids</taxon>
        <taxon>Solanales</taxon>
        <taxon>Solanaceae</taxon>
        <taxon>Solanoideae</taxon>
        <taxon>Solaneae</taxon>
        <taxon>Solanum</taxon>
    </lineage>
</organism>
<dbReference type="Proteomes" id="UP000824120">
    <property type="component" value="Chromosome 9"/>
</dbReference>
<dbReference type="EMBL" id="JACXVP010000009">
    <property type="protein sequence ID" value="KAG5585942.1"/>
    <property type="molecule type" value="Genomic_DNA"/>
</dbReference>
<reference evidence="1 2" key="1">
    <citation type="submission" date="2020-09" db="EMBL/GenBank/DDBJ databases">
        <title>De no assembly of potato wild relative species, Solanum commersonii.</title>
        <authorList>
            <person name="Cho K."/>
        </authorList>
    </citation>
    <scope>NUCLEOTIDE SEQUENCE [LARGE SCALE GENOMIC DNA]</scope>
    <source>
        <strain evidence="1">LZ3.2</strain>
        <tissue evidence="1">Leaf</tissue>
    </source>
</reference>
<proteinExistence type="predicted"/>
<accession>A0A9J5XFI0</accession>
<sequence>MTSLSRLGNSIHGSPMQLEFLSRMCFTFHDDLSSCSFLCVLVYIRITSCIVYTICNEFNVDVTFIRGFLKDSRGGMEGKVTSEDFYALVDKGDERKPGLSCANSSLLRPNLCRILQKYPTFGESDMHLLTFLKSPKHYRTRGNKGRTTRSFVFIRGAASLYLPYHLEEA</sequence>
<keyword evidence="2" id="KW-1185">Reference proteome</keyword>
<evidence type="ECO:0000313" key="1">
    <source>
        <dbReference type="EMBL" id="KAG5585942.1"/>
    </source>
</evidence>
<protein>
    <submittedName>
        <fullName evidence="1">Uncharacterized protein</fullName>
    </submittedName>
</protein>
<name>A0A9J5XFI0_SOLCO</name>
<comment type="caution">
    <text evidence="1">The sequence shown here is derived from an EMBL/GenBank/DDBJ whole genome shotgun (WGS) entry which is preliminary data.</text>
</comment>
<evidence type="ECO:0000313" key="2">
    <source>
        <dbReference type="Proteomes" id="UP000824120"/>
    </source>
</evidence>